<proteinExistence type="predicted"/>
<reference evidence="1" key="1">
    <citation type="submission" date="2021-11" db="EMBL/GenBank/DDBJ databases">
        <title>Development of a sustainable strategy for remediation of hydrocarbon-contaminated territories based on the waste exchange concept.</title>
        <authorList>
            <person name="Elkin A."/>
        </authorList>
    </citation>
    <scope>NUCLEOTIDE SEQUENCE</scope>
    <source>
        <strain evidence="1">IEGM 757</strain>
    </source>
</reference>
<organism evidence="1 2">
    <name type="scientific">Rhodococcus rhodochrous</name>
    <dbReference type="NCBI Taxonomy" id="1829"/>
    <lineage>
        <taxon>Bacteria</taxon>
        <taxon>Bacillati</taxon>
        <taxon>Actinomycetota</taxon>
        <taxon>Actinomycetes</taxon>
        <taxon>Mycobacteriales</taxon>
        <taxon>Nocardiaceae</taxon>
        <taxon>Rhodococcus</taxon>
    </lineage>
</organism>
<sequence length="90" mass="10044">MTDTAAPQTPADVFTRVLTENIGKVVHYRENCEPPQHEQARVRAVEAGVVTFVKEYSGLFPGDPDDQVTETVTYQRIDTLAYVTPSTIFN</sequence>
<protein>
    <submittedName>
        <fullName evidence="1">Uncharacterized protein</fullName>
    </submittedName>
</protein>
<gene>
    <name evidence="1" type="ORF">LQ384_09920</name>
</gene>
<accession>A0AAW4XEE0</accession>
<dbReference type="RefSeq" id="WP_230789867.1">
    <property type="nucleotide sequence ID" value="NZ_JAJNCO010000004.1"/>
</dbReference>
<comment type="caution">
    <text evidence="1">The sequence shown here is derived from an EMBL/GenBank/DDBJ whole genome shotgun (WGS) entry which is preliminary data.</text>
</comment>
<dbReference type="Proteomes" id="UP001198630">
    <property type="component" value="Unassembled WGS sequence"/>
</dbReference>
<dbReference type="AlphaFoldDB" id="A0AAW4XEE0"/>
<name>A0AAW4XEE0_RHORH</name>
<dbReference type="EMBL" id="JAJNCO010000004">
    <property type="protein sequence ID" value="MCD2111412.1"/>
    <property type="molecule type" value="Genomic_DNA"/>
</dbReference>
<evidence type="ECO:0000313" key="1">
    <source>
        <dbReference type="EMBL" id="MCD2111412.1"/>
    </source>
</evidence>
<evidence type="ECO:0000313" key="2">
    <source>
        <dbReference type="Proteomes" id="UP001198630"/>
    </source>
</evidence>